<evidence type="ECO:0000313" key="2">
    <source>
        <dbReference type="Proteomes" id="UP000590647"/>
    </source>
</evidence>
<name>A0A7W9GYU0_9ACTN</name>
<dbReference type="EMBL" id="JACHNE010000001">
    <property type="protein sequence ID" value="MBB5792301.1"/>
    <property type="molecule type" value="Genomic_DNA"/>
</dbReference>
<evidence type="ECO:0008006" key="3">
    <source>
        <dbReference type="Google" id="ProtNLM"/>
    </source>
</evidence>
<dbReference type="Pfam" id="PF06314">
    <property type="entry name" value="ADC"/>
    <property type="match status" value="1"/>
</dbReference>
<dbReference type="InterPro" id="IPR023375">
    <property type="entry name" value="ADC_dom_sf"/>
</dbReference>
<dbReference type="Gene3D" id="2.40.400.10">
    <property type="entry name" value="Acetoacetate decarboxylase-like"/>
    <property type="match status" value="1"/>
</dbReference>
<dbReference type="SUPFAM" id="SSF160104">
    <property type="entry name" value="Acetoacetate decarboxylase-like"/>
    <property type="match status" value="1"/>
</dbReference>
<dbReference type="GO" id="GO:0016829">
    <property type="term" value="F:lyase activity"/>
    <property type="evidence" value="ECO:0007669"/>
    <property type="project" value="InterPro"/>
</dbReference>
<dbReference type="RefSeq" id="WP_184979818.1">
    <property type="nucleotide sequence ID" value="NZ_JACHNE010000001.1"/>
</dbReference>
<accession>A0A7W9GYU0</accession>
<gene>
    <name evidence="1" type="ORF">HDA41_000265</name>
</gene>
<keyword evidence="2" id="KW-1185">Reference proteome</keyword>
<sequence>MLTFWVDYRPGGTLAYRELLVALAVRDGRGSAACAVEAWVDDERSLAGGRALWGVPKQRGNFVFGGTLTSRARVSVEQDEPVRDAGGPSVMGLHRDLLPLPGRLPVRGRLVQPHPVHGVCDVPMRLSGRVRLGRARLVAEPGGPLDCLAGRKALLAASVRGFRMIVGGGEGRPR</sequence>
<dbReference type="Proteomes" id="UP000590647">
    <property type="component" value="Unassembled WGS sequence"/>
</dbReference>
<comment type="caution">
    <text evidence="1">The sequence shown here is derived from an EMBL/GenBank/DDBJ whole genome shotgun (WGS) entry which is preliminary data.</text>
</comment>
<dbReference type="AlphaFoldDB" id="A0A7W9GYU0"/>
<dbReference type="InterPro" id="IPR010451">
    <property type="entry name" value="Acetoacetate_decarboxylase"/>
</dbReference>
<reference evidence="1 2" key="1">
    <citation type="submission" date="2020-08" db="EMBL/GenBank/DDBJ databases">
        <title>Sequencing the genomes of 1000 actinobacteria strains.</title>
        <authorList>
            <person name="Klenk H.-P."/>
        </authorList>
    </citation>
    <scope>NUCLEOTIDE SEQUENCE [LARGE SCALE GENOMIC DNA]</scope>
    <source>
        <strain evidence="1 2">DSM 40084</strain>
    </source>
</reference>
<organism evidence="1 2">
    <name type="scientific">Streptomyces caelestis</name>
    <dbReference type="NCBI Taxonomy" id="36816"/>
    <lineage>
        <taxon>Bacteria</taxon>
        <taxon>Bacillati</taxon>
        <taxon>Actinomycetota</taxon>
        <taxon>Actinomycetes</taxon>
        <taxon>Kitasatosporales</taxon>
        <taxon>Streptomycetaceae</taxon>
        <taxon>Streptomyces</taxon>
    </lineage>
</organism>
<protein>
    <recommendedName>
        <fullName evidence="3">Acetoacetate decarboxylase</fullName>
    </recommendedName>
</protein>
<proteinExistence type="predicted"/>
<evidence type="ECO:0000313" key="1">
    <source>
        <dbReference type="EMBL" id="MBB5792301.1"/>
    </source>
</evidence>